<name>A0A397IK62_9GLOM</name>
<sequence length="142" mass="16379">MTEVPFYWLSINKISSTLGADTLTQKDLDNEGNDIEEEENQSEEIETQNISNKLQIEISQIENCISRKSEIPRDAIINCVRKFALYQFQPQNNSHTGADTLTQKDLDNEGNDIEEEENQSEEIETQNISNKLQIEISQIENW</sequence>
<evidence type="ECO:0000313" key="2">
    <source>
        <dbReference type="EMBL" id="RHZ75347.1"/>
    </source>
</evidence>
<accession>A0A397IK62</accession>
<feature type="compositionally biased region" description="Acidic residues" evidence="1">
    <location>
        <begin position="30"/>
        <end position="46"/>
    </location>
</feature>
<keyword evidence="3" id="KW-1185">Reference proteome</keyword>
<protein>
    <submittedName>
        <fullName evidence="2">Uncharacterized protein</fullName>
    </submittedName>
</protein>
<dbReference type="Proteomes" id="UP000266861">
    <property type="component" value="Unassembled WGS sequence"/>
</dbReference>
<proteinExistence type="predicted"/>
<feature type="compositionally biased region" description="Polar residues" evidence="1">
    <location>
        <begin position="91"/>
        <end position="101"/>
    </location>
</feature>
<gene>
    <name evidence="2" type="ORF">Glove_216g148</name>
</gene>
<reference evidence="2 3" key="1">
    <citation type="submission" date="2018-08" db="EMBL/GenBank/DDBJ databases">
        <title>Genome and evolution of the arbuscular mycorrhizal fungus Diversispora epigaea (formerly Glomus versiforme) and its bacterial endosymbionts.</title>
        <authorList>
            <person name="Sun X."/>
            <person name="Fei Z."/>
            <person name="Harrison M."/>
        </authorList>
    </citation>
    <scope>NUCLEOTIDE SEQUENCE [LARGE SCALE GENOMIC DNA]</scope>
    <source>
        <strain evidence="2 3">IT104</strain>
    </source>
</reference>
<organism evidence="2 3">
    <name type="scientific">Diversispora epigaea</name>
    <dbReference type="NCBI Taxonomy" id="1348612"/>
    <lineage>
        <taxon>Eukaryota</taxon>
        <taxon>Fungi</taxon>
        <taxon>Fungi incertae sedis</taxon>
        <taxon>Mucoromycota</taxon>
        <taxon>Glomeromycotina</taxon>
        <taxon>Glomeromycetes</taxon>
        <taxon>Diversisporales</taxon>
        <taxon>Diversisporaceae</taxon>
        <taxon>Diversispora</taxon>
    </lineage>
</organism>
<evidence type="ECO:0000313" key="3">
    <source>
        <dbReference type="Proteomes" id="UP000266861"/>
    </source>
</evidence>
<feature type="region of interest" description="Disordered" evidence="1">
    <location>
        <begin position="91"/>
        <end position="126"/>
    </location>
</feature>
<feature type="compositionally biased region" description="Acidic residues" evidence="1">
    <location>
        <begin position="108"/>
        <end position="124"/>
    </location>
</feature>
<evidence type="ECO:0000256" key="1">
    <source>
        <dbReference type="SAM" id="MobiDB-lite"/>
    </source>
</evidence>
<dbReference type="AlphaFoldDB" id="A0A397IK62"/>
<feature type="region of interest" description="Disordered" evidence="1">
    <location>
        <begin position="24"/>
        <end position="48"/>
    </location>
</feature>
<dbReference type="EMBL" id="PQFF01000201">
    <property type="protein sequence ID" value="RHZ75347.1"/>
    <property type="molecule type" value="Genomic_DNA"/>
</dbReference>
<comment type="caution">
    <text evidence="2">The sequence shown here is derived from an EMBL/GenBank/DDBJ whole genome shotgun (WGS) entry which is preliminary data.</text>
</comment>